<comment type="caution">
    <text evidence="1">The sequence shown here is derived from an EMBL/GenBank/DDBJ whole genome shotgun (WGS) entry which is preliminary data.</text>
</comment>
<protein>
    <submittedName>
        <fullName evidence="1">Uncharacterized protein</fullName>
    </submittedName>
</protein>
<accession>A0ABS8AFV1</accession>
<keyword evidence="2" id="KW-1185">Reference proteome</keyword>
<evidence type="ECO:0000313" key="2">
    <source>
        <dbReference type="Proteomes" id="UP001165297"/>
    </source>
</evidence>
<dbReference type="EMBL" id="JAJADQ010000009">
    <property type="protein sequence ID" value="MCB2379303.1"/>
    <property type="molecule type" value="Genomic_DNA"/>
</dbReference>
<organism evidence="1 2">
    <name type="scientific">Hymenobacter nitidus</name>
    <dbReference type="NCBI Taxonomy" id="2880929"/>
    <lineage>
        <taxon>Bacteria</taxon>
        <taxon>Pseudomonadati</taxon>
        <taxon>Bacteroidota</taxon>
        <taxon>Cytophagia</taxon>
        <taxon>Cytophagales</taxon>
        <taxon>Hymenobacteraceae</taxon>
        <taxon>Hymenobacter</taxon>
    </lineage>
</organism>
<name>A0ABS8AFV1_9BACT</name>
<evidence type="ECO:0000313" key="1">
    <source>
        <dbReference type="EMBL" id="MCB2379303.1"/>
    </source>
</evidence>
<dbReference type="Proteomes" id="UP001165297">
    <property type="component" value="Unassembled WGS sequence"/>
</dbReference>
<reference evidence="1" key="1">
    <citation type="submission" date="2021-10" db="EMBL/GenBank/DDBJ databases">
        <authorList>
            <person name="Dean J.D."/>
            <person name="Kim M.K."/>
            <person name="Newey C.N."/>
            <person name="Stoker T.S."/>
            <person name="Thompson D.W."/>
            <person name="Grose J.H."/>
        </authorList>
    </citation>
    <scope>NUCLEOTIDE SEQUENCE</scope>
    <source>
        <strain evidence="1">BT635</strain>
    </source>
</reference>
<proteinExistence type="predicted"/>
<gene>
    <name evidence="1" type="ORF">LGH70_17025</name>
</gene>
<sequence length="58" mass="6467">MKNIDTTAKFNFKKTTITVFNKQVAGQVQFANGDDTSSIDCWTVKTVATHIDTSFMGY</sequence>
<dbReference type="RefSeq" id="WP_226188023.1">
    <property type="nucleotide sequence ID" value="NZ_JAJADQ010000009.1"/>
</dbReference>